<gene>
    <name evidence="2" type="ORF">LCGC14_2753760</name>
</gene>
<organism evidence="2">
    <name type="scientific">marine sediment metagenome</name>
    <dbReference type="NCBI Taxonomy" id="412755"/>
    <lineage>
        <taxon>unclassified sequences</taxon>
        <taxon>metagenomes</taxon>
        <taxon>ecological metagenomes</taxon>
    </lineage>
</organism>
<dbReference type="EMBL" id="LAZR01050426">
    <property type="protein sequence ID" value="KKK87384.1"/>
    <property type="molecule type" value="Genomic_DNA"/>
</dbReference>
<sequence length="66" mass="7588">MYMSKNRGNLFERYIDKAVLGITSIACLCLLWFFVIVSPYSVEYNENKVSPGKINKLIKDGQAKRL</sequence>
<accession>A0A0F9B9N6</accession>
<proteinExistence type="predicted"/>
<name>A0A0F9B9N6_9ZZZZ</name>
<keyword evidence="1" id="KW-1133">Transmembrane helix</keyword>
<comment type="caution">
    <text evidence="2">The sequence shown here is derived from an EMBL/GenBank/DDBJ whole genome shotgun (WGS) entry which is preliminary data.</text>
</comment>
<dbReference type="AlphaFoldDB" id="A0A0F9B9N6"/>
<protein>
    <submittedName>
        <fullName evidence="2">Uncharacterized protein</fullName>
    </submittedName>
</protein>
<feature type="transmembrane region" description="Helical" evidence="1">
    <location>
        <begin position="20"/>
        <end position="42"/>
    </location>
</feature>
<evidence type="ECO:0000256" key="1">
    <source>
        <dbReference type="SAM" id="Phobius"/>
    </source>
</evidence>
<keyword evidence="1" id="KW-0472">Membrane</keyword>
<evidence type="ECO:0000313" key="2">
    <source>
        <dbReference type="EMBL" id="KKK87384.1"/>
    </source>
</evidence>
<keyword evidence="1" id="KW-0812">Transmembrane</keyword>
<feature type="non-terminal residue" evidence="2">
    <location>
        <position position="66"/>
    </location>
</feature>
<reference evidence="2" key="1">
    <citation type="journal article" date="2015" name="Nature">
        <title>Complex archaea that bridge the gap between prokaryotes and eukaryotes.</title>
        <authorList>
            <person name="Spang A."/>
            <person name="Saw J.H."/>
            <person name="Jorgensen S.L."/>
            <person name="Zaremba-Niedzwiedzka K."/>
            <person name="Martijn J."/>
            <person name="Lind A.E."/>
            <person name="van Eijk R."/>
            <person name="Schleper C."/>
            <person name="Guy L."/>
            <person name="Ettema T.J."/>
        </authorList>
    </citation>
    <scope>NUCLEOTIDE SEQUENCE</scope>
</reference>